<protein>
    <submittedName>
        <fullName evidence="2">Uncharacterized protein</fullName>
    </submittedName>
</protein>
<name>A0A3B1CTT0_9ZZZZ</name>
<gene>
    <name evidence="2" type="ORF">MNBD_NITROSPIRAE01-1787</name>
</gene>
<organism evidence="2">
    <name type="scientific">hydrothermal vent metagenome</name>
    <dbReference type="NCBI Taxonomy" id="652676"/>
    <lineage>
        <taxon>unclassified sequences</taxon>
        <taxon>metagenomes</taxon>
        <taxon>ecological metagenomes</taxon>
    </lineage>
</organism>
<keyword evidence="1" id="KW-0812">Transmembrane</keyword>
<evidence type="ECO:0000256" key="1">
    <source>
        <dbReference type="SAM" id="Phobius"/>
    </source>
</evidence>
<accession>A0A3B1CTT0</accession>
<sequence length="214" mass="23224">MKIDFHFAKLSLSWKLLVTCFLVVLGSGYLAAVFNAALSVGMSPQAIADHYADKSLSPEEAASIAKQGYVEEELSLDDDEDDEMGDMRAADHSAMTEDDGKMNHNASGDDTLPPQILAQVSHVHLLSFSLILLSLGALACLTQLSEGLKAGLIALFFFSLWGDIVSLNLVRFVSAGFSYLTVVTGAMGGLCFAFISFRVFWELWFTTESVYSSV</sequence>
<dbReference type="EMBL" id="UOGF01000006">
    <property type="protein sequence ID" value="VAX26050.1"/>
    <property type="molecule type" value="Genomic_DNA"/>
</dbReference>
<evidence type="ECO:0000313" key="2">
    <source>
        <dbReference type="EMBL" id="VAX26050.1"/>
    </source>
</evidence>
<feature type="transmembrane region" description="Helical" evidence="1">
    <location>
        <begin position="177"/>
        <end position="201"/>
    </location>
</feature>
<feature type="transmembrane region" description="Helical" evidence="1">
    <location>
        <begin position="12"/>
        <end position="34"/>
    </location>
</feature>
<reference evidence="2" key="1">
    <citation type="submission" date="2018-06" db="EMBL/GenBank/DDBJ databases">
        <authorList>
            <person name="Zhirakovskaya E."/>
        </authorList>
    </citation>
    <scope>NUCLEOTIDE SEQUENCE</scope>
</reference>
<keyword evidence="1" id="KW-1133">Transmembrane helix</keyword>
<keyword evidence="1" id="KW-0472">Membrane</keyword>
<dbReference type="AlphaFoldDB" id="A0A3B1CTT0"/>
<feature type="transmembrane region" description="Helical" evidence="1">
    <location>
        <begin position="125"/>
        <end position="144"/>
    </location>
</feature>
<feature type="transmembrane region" description="Helical" evidence="1">
    <location>
        <begin position="150"/>
        <end position="170"/>
    </location>
</feature>
<proteinExistence type="predicted"/>